<evidence type="ECO:0000313" key="4">
    <source>
        <dbReference type="Proteomes" id="UP000596276"/>
    </source>
</evidence>
<feature type="transmembrane region" description="Helical" evidence="2">
    <location>
        <begin position="34"/>
        <end position="57"/>
    </location>
</feature>
<dbReference type="EMBL" id="CP044622">
    <property type="protein sequence ID" value="QRD81329.1"/>
    <property type="molecule type" value="Genomic_DNA"/>
</dbReference>
<keyword evidence="2" id="KW-0472">Membrane</keyword>
<keyword evidence="2" id="KW-1133">Transmembrane helix</keyword>
<dbReference type="VEuPathDB" id="FungiDB:F9C07_9544"/>
<sequence>MGNNVQCRHCRSFNYLANTTTFRDPPPYNVAPGLGIAGAILLICCVCWMNFVVPRLAQQVERGRSRSRRPSVSLSAPSPGPQFPRRPQPVVGVRSTEPNVPVVGLREE</sequence>
<dbReference type="Proteomes" id="UP000596276">
    <property type="component" value="Chromosome 2"/>
</dbReference>
<protein>
    <submittedName>
        <fullName evidence="3">Uncharacterized protein</fullName>
    </submittedName>
</protein>
<feature type="region of interest" description="Disordered" evidence="1">
    <location>
        <begin position="60"/>
        <end position="108"/>
    </location>
</feature>
<accession>A0A7U2QRA5</accession>
<proteinExistence type="predicted"/>
<dbReference type="AlphaFoldDB" id="A0A7U2QRA5"/>
<feature type="compositionally biased region" description="Pro residues" evidence="1">
    <location>
        <begin position="78"/>
        <end position="87"/>
    </location>
</feature>
<name>A0A7U2QRA5_ASPFN</name>
<evidence type="ECO:0000256" key="1">
    <source>
        <dbReference type="SAM" id="MobiDB-lite"/>
    </source>
</evidence>
<keyword evidence="2" id="KW-0812">Transmembrane</keyword>
<keyword evidence="4" id="KW-1185">Reference proteome</keyword>
<evidence type="ECO:0000313" key="3">
    <source>
        <dbReference type="EMBL" id="QRD81329.1"/>
    </source>
</evidence>
<organism evidence="3 4">
    <name type="scientific">Aspergillus flavus (strain ATCC 200026 / FGSC A1120 / IAM 13836 / NRRL 3357 / JCM 12722 / SRRC 167)</name>
    <dbReference type="NCBI Taxonomy" id="332952"/>
    <lineage>
        <taxon>Eukaryota</taxon>
        <taxon>Fungi</taxon>
        <taxon>Dikarya</taxon>
        <taxon>Ascomycota</taxon>
        <taxon>Pezizomycotina</taxon>
        <taxon>Eurotiomycetes</taxon>
        <taxon>Eurotiomycetidae</taxon>
        <taxon>Eurotiales</taxon>
        <taxon>Aspergillaceae</taxon>
        <taxon>Aspergillus</taxon>
        <taxon>Aspergillus subgen. Circumdati</taxon>
    </lineage>
</organism>
<evidence type="ECO:0000256" key="2">
    <source>
        <dbReference type="SAM" id="Phobius"/>
    </source>
</evidence>
<gene>
    <name evidence="3" type="ORF">F9C07_9544</name>
</gene>
<reference evidence="4" key="1">
    <citation type="journal article" date="2021" name="G3 (Bethesda)">
        <title>Chromosome assembled and annotated genome sequence of Aspergillus flavus NRRL 3357.</title>
        <authorList>
            <person name="Skerker J.M."/>
            <person name="Pianalto K.M."/>
            <person name="Mondo S.J."/>
            <person name="Yang K."/>
            <person name="Arkin A.P."/>
            <person name="Keller N.P."/>
            <person name="Grigoriev I.V."/>
            <person name="Louise Glass N.L."/>
        </authorList>
    </citation>
    <scope>NUCLEOTIDE SEQUENCE [LARGE SCALE GENOMIC DNA]</scope>
    <source>
        <strain evidence="4">ATCC 200026 / FGSC A1120 / IAM 13836 / NRRL 3357 / JCM 12722 / SRRC 167</strain>
    </source>
</reference>